<dbReference type="PROSITE" id="PS51375">
    <property type="entry name" value="PPR"/>
    <property type="match status" value="1"/>
</dbReference>
<dbReference type="InterPro" id="IPR011990">
    <property type="entry name" value="TPR-like_helical_dom_sf"/>
</dbReference>
<proteinExistence type="inferred from homology"/>
<evidence type="ECO:0000256" key="3">
    <source>
        <dbReference type="ARBA" id="ARBA00044493"/>
    </source>
</evidence>
<dbReference type="Proteomes" id="UP001296104">
    <property type="component" value="Unassembled WGS sequence"/>
</dbReference>
<gene>
    <name evidence="7" type="ORF">LECACI_7A004394</name>
</gene>
<name>A0AAI8YYL9_9PEZI</name>
<sequence length="834" mass="94874">MPSCHLPFCSLLRSRSFLGLGRARALTPRWFTSSPRFSTVFYRSQRDEANPRSELDLSKLPAESAYLDFILGSPKEENASADAQPEREDRAHSEEAEGNKRPVTKRSTSRQRRAQKSRSSGNGKSSIDSTPCALKSGVEEERVRGSNAPDAASYQRGSKVPRPRLHISRPQASKHSWRVLVRYIKPQEGRDHATGQTTSWIRVKRTRESLRWFWNREFGKLRKRYNPSFGYEPDSLQLSLSTHAERWAKEILEEIGVQDDQDIPPDLVPSAIGLSRWQQIALWLLENEPRHMLAFLRYTHTSPYPPQECISNALWYLSEYFSGHDNSVMWQKEISLLVDLFAHLSKRDSLPGGERRRIRMFNSFFRNILQHCSEQEGREVYRAVKAHDVGLRWGSFLHFTTFFARNGQFEQALDALLEAKSRHAPLDSNGFLSNCATLLRSSVRQAGGLRVSLRIFDNLVSMGLALNVQLCNILMLNAVEAHDVNSAMSIYQSLVQHGLEADKYTFTILLKGCKADIDNAELLNTTIRSSIEHVDVLHSPVVALEILHCLALHHTKHNLDNSFQIVADALAQLFDVEPLEKIGIQLPNLSKPSHPGQPKLPLTPAAFGIILAVYLEHVFRRTRSNLTANELYQRYKAAADAQLEPFVSTVEEDYIFNTFLMSFIKTKKGLLYAAGVIKDMQSQKLGHARRCKPTVQTWSIFLHGFTEHKQMRLAEQVLNYMRSKGIEPNQVTWNILVTGYAAVQDVEGTLDAVRRMEADGATWDPWMMAGLRKLKDQTKFGEHYSSTMGMPQYDFTTDIKERLGERLSTPDEIELEEKKQDDGYGSALVGESER</sequence>
<dbReference type="Gene3D" id="1.25.40.10">
    <property type="entry name" value="Tetratricopeptide repeat domain"/>
    <property type="match status" value="2"/>
</dbReference>
<feature type="compositionally biased region" description="Basic residues" evidence="6">
    <location>
        <begin position="102"/>
        <end position="116"/>
    </location>
</feature>
<organism evidence="7 8">
    <name type="scientific">Lecanosticta acicola</name>
    <dbReference type="NCBI Taxonomy" id="111012"/>
    <lineage>
        <taxon>Eukaryota</taxon>
        <taxon>Fungi</taxon>
        <taxon>Dikarya</taxon>
        <taxon>Ascomycota</taxon>
        <taxon>Pezizomycotina</taxon>
        <taxon>Dothideomycetes</taxon>
        <taxon>Dothideomycetidae</taxon>
        <taxon>Mycosphaerellales</taxon>
        <taxon>Mycosphaerellaceae</taxon>
        <taxon>Lecanosticta</taxon>
    </lineage>
</organism>
<accession>A0AAI8YYL9</accession>
<dbReference type="Pfam" id="PF13041">
    <property type="entry name" value="PPR_2"/>
    <property type="match status" value="2"/>
</dbReference>
<dbReference type="PANTHER" id="PTHR47447:SF17">
    <property type="entry name" value="OS12G0638900 PROTEIN"/>
    <property type="match status" value="1"/>
</dbReference>
<evidence type="ECO:0000256" key="5">
    <source>
        <dbReference type="PROSITE-ProRule" id="PRU00708"/>
    </source>
</evidence>
<feature type="compositionally biased region" description="Basic and acidic residues" evidence="6">
    <location>
        <begin position="77"/>
        <end position="100"/>
    </location>
</feature>
<feature type="region of interest" description="Disordered" evidence="6">
    <location>
        <begin position="808"/>
        <end position="834"/>
    </location>
</feature>
<evidence type="ECO:0000256" key="4">
    <source>
        <dbReference type="ARBA" id="ARBA00044511"/>
    </source>
</evidence>
<feature type="repeat" description="PPR" evidence="5">
    <location>
        <begin position="694"/>
        <end position="728"/>
    </location>
</feature>
<comment type="function">
    <text evidence="3">Regulates mitochondrial small subunit maturation by controlling 15S rRNA 5'-end processing. Localizes to the 5' precursor of the 15S rRNA in a position that is subsequently occupied by mS47 in the mature yeast mtSSU. Uses structure and sequence-specific RNA recognition, binding to a single-stranded region of the precursor and specifically recognizing bases -6 to -1. The exchange of Ccm1 for mS47 is coupled to the irreversible removal of precursor rRNA that is accompanied by conformational changes of the mitoribosomal proteins uS5m and mS26. These conformational changes signal completion of 5'-end rRNA processing through protection of the mature 5'-end of the 15S rRNA and stabilization of mS47. The removal of the 5' precursor together with the dissociation of Ccm1 may be catalyzed by the 5'-3' exoribonuclease Pet127. Involved in the specific removal of group I introns in mitochondrial encoded transcripts.</text>
</comment>
<dbReference type="PANTHER" id="PTHR47447">
    <property type="entry name" value="OS03G0856100 PROTEIN"/>
    <property type="match status" value="1"/>
</dbReference>
<evidence type="ECO:0008006" key="9">
    <source>
        <dbReference type="Google" id="ProtNLM"/>
    </source>
</evidence>
<evidence type="ECO:0000256" key="6">
    <source>
        <dbReference type="SAM" id="MobiDB-lite"/>
    </source>
</evidence>
<comment type="similarity">
    <text evidence="1">Belongs to the CCM1 family.</text>
</comment>
<dbReference type="EMBL" id="CAVMBE010000024">
    <property type="protein sequence ID" value="CAK4009523.1"/>
    <property type="molecule type" value="Genomic_DNA"/>
</dbReference>
<keyword evidence="2" id="KW-0677">Repeat</keyword>
<comment type="subunit">
    <text evidence="4">Binds to mitochondrial small subunit 15S rRNA.</text>
</comment>
<evidence type="ECO:0000256" key="1">
    <source>
        <dbReference type="ARBA" id="ARBA00006192"/>
    </source>
</evidence>
<feature type="region of interest" description="Disordered" evidence="6">
    <location>
        <begin position="77"/>
        <end position="171"/>
    </location>
</feature>
<keyword evidence="8" id="KW-1185">Reference proteome</keyword>
<comment type="caution">
    <text evidence="7">The sequence shown here is derived from an EMBL/GenBank/DDBJ whole genome shotgun (WGS) entry which is preliminary data.</text>
</comment>
<evidence type="ECO:0000313" key="8">
    <source>
        <dbReference type="Proteomes" id="UP001296104"/>
    </source>
</evidence>
<evidence type="ECO:0000313" key="7">
    <source>
        <dbReference type="EMBL" id="CAK4009523.1"/>
    </source>
</evidence>
<dbReference type="InterPro" id="IPR002885">
    <property type="entry name" value="PPR_rpt"/>
</dbReference>
<dbReference type="NCBIfam" id="TIGR00756">
    <property type="entry name" value="PPR"/>
    <property type="match status" value="1"/>
</dbReference>
<reference evidence="7" key="1">
    <citation type="submission" date="2023-11" db="EMBL/GenBank/DDBJ databases">
        <authorList>
            <person name="Alioto T."/>
            <person name="Alioto T."/>
            <person name="Gomez Garrido J."/>
        </authorList>
    </citation>
    <scope>NUCLEOTIDE SEQUENCE</scope>
</reference>
<dbReference type="AlphaFoldDB" id="A0AAI8YYL9"/>
<evidence type="ECO:0000256" key="2">
    <source>
        <dbReference type="ARBA" id="ARBA00022737"/>
    </source>
</evidence>
<protein>
    <recommendedName>
        <fullName evidence="9">Pentatricopeptide repeat protein</fullName>
    </recommendedName>
</protein>